<sequence>MLPVREPSGWPVQEGDRIMRALQLLLAVLALGFAGMIVYAIADGSFSQAGSWLISQPWGQVTLADLYFGFVLSALVIWWFERRLAVALFWILPIPFLGNVWTAIWFILRLPLLRERLTRR</sequence>
<proteinExistence type="predicted"/>
<evidence type="ECO:0000256" key="1">
    <source>
        <dbReference type="SAM" id="Phobius"/>
    </source>
</evidence>
<keyword evidence="1" id="KW-0812">Transmembrane</keyword>
<dbReference type="EMBL" id="ABIA03000002">
    <property type="protein sequence ID" value="EDQ31772.2"/>
    <property type="molecule type" value="Genomic_DNA"/>
</dbReference>
<dbReference type="eggNOG" id="ENOG5033CNR">
    <property type="taxonomic scope" value="Bacteria"/>
</dbReference>
<reference evidence="2 3" key="1">
    <citation type="submission" date="2007-10" db="EMBL/GenBank/DDBJ databases">
        <authorList>
            <person name="Wagner-Dobler I."/>
            <person name="Ferriera S."/>
            <person name="Johnson J."/>
            <person name="Kravitz S."/>
            <person name="Beeson K."/>
            <person name="Sutton G."/>
            <person name="Rogers Y.-H."/>
            <person name="Friedman R."/>
            <person name="Frazier M."/>
            <person name="Venter J.C."/>
        </authorList>
    </citation>
    <scope>NUCLEOTIDE SEQUENCE [LARGE SCALE GENOMIC DNA]</scope>
    <source>
        <strain evidence="2 3">DFL-43</strain>
    </source>
</reference>
<dbReference type="HOGENOM" id="CLU_2272294_0_0_5"/>
<keyword evidence="1" id="KW-1133">Transmembrane helix</keyword>
<organism evidence="2 3">
    <name type="scientific">Hoeflea phototrophica (strain DSM 17068 / NCIMB 14078 / DFL-43)</name>
    <dbReference type="NCBI Taxonomy" id="411684"/>
    <lineage>
        <taxon>Bacteria</taxon>
        <taxon>Pseudomonadati</taxon>
        <taxon>Pseudomonadota</taxon>
        <taxon>Alphaproteobacteria</taxon>
        <taxon>Hyphomicrobiales</taxon>
        <taxon>Rhizobiaceae</taxon>
        <taxon>Hoeflea</taxon>
    </lineage>
</organism>
<dbReference type="Proteomes" id="UP000004291">
    <property type="component" value="Chromosome"/>
</dbReference>
<gene>
    <name evidence="2" type="ORF">HPDFL43_21714</name>
</gene>
<evidence type="ECO:0000313" key="3">
    <source>
        <dbReference type="Proteomes" id="UP000004291"/>
    </source>
</evidence>
<keyword evidence="1" id="KW-0472">Membrane</keyword>
<evidence type="ECO:0008006" key="4">
    <source>
        <dbReference type="Google" id="ProtNLM"/>
    </source>
</evidence>
<comment type="caution">
    <text evidence="2">The sequence shown here is derived from an EMBL/GenBank/DDBJ whole genome shotgun (WGS) entry which is preliminary data.</text>
</comment>
<dbReference type="AlphaFoldDB" id="A9DFH8"/>
<name>A9DFH8_HOEPD</name>
<protein>
    <recommendedName>
        <fullName evidence="4">DUF1475 domain-containing protein</fullName>
    </recommendedName>
</protein>
<evidence type="ECO:0000313" key="2">
    <source>
        <dbReference type="EMBL" id="EDQ31772.2"/>
    </source>
</evidence>
<reference evidence="2 3" key="2">
    <citation type="submission" date="2012-06" db="EMBL/GenBank/DDBJ databases">
        <authorList>
            <person name="Fiebig A."/>
        </authorList>
    </citation>
    <scope>NUCLEOTIDE SEQUENCE [LARGE SCALE GENOMIC DNA]</scope>
    <source>
        <strain evidence="2 3">DFL-43</strain>
    </source>
</reference>
<dbReference type="STRING" id="411684.HPDFL43_21714"/>
<accession>A9DFH8</accession>
<feature type="transmembrane region" description="Helical" evidence="1">
    <location>
        <begin position="62"/>
        <end position="80"/>
    </location>
</feature>
<feature type="transmembrane region" description="Helical" evidence="1">
    <location>
        <begin position="21"/>
        <end position="42"/>
    </location>
</feature>
<keyword evidence="3" id="KW-1185">Reference proteome</keyword>
<feature type="transmembrane region" description="Helical" evidence="1">
    <location>
        <begin position="87"/>
        <end position="108"/>
    </location>
</feature>